<dbReference type="InterPro" id="IPR001650">
    <property type="entry name" value="Helicase_C-like"/>
</dbReference>
<dbReference type="InterPro" id="IPR011545">
    <property type="entry name" value="DEAD/DEAH_box_helicase_dom"/>
</dbReference>
<dbReference type="PIRSF" id="PIRSF037307">
    <property type="entry name" value="Lhr-like_helic_prd"/>
    <property type="match status" value="1"/>
</dbReference>
<dbReference type="InterPro" id="IPR052511">
    <property type="entry name" value="ATP-dep_Helicase"/>
</dbReference>
<feature type="domain" description="Helicase C-terminal" evidence="12">
    <location>
        <begin position="283"/>
        <end position="429"/>
    </location>
</feature>
<dbReference type="Pfam" id="PF08494">
    <property type="entry name" value="DEAD_assoc"/>
    <property type="match status" value="1"/>
</dbReference>
<evidence type="ECO:0000256" key="8">
    <source>
        <dbReference type="ARBA" id="ARBA00023235"/>
    </source>
</evidence>
<dbReference type="RefSeq" id="WP_238244126.1">
    <property type="nucleotide sequence ID" value="NZ_BPQP01000031.1"/>
</dbReference>
<evidence type="ECO:0000256" key="6">
    <source>
        <dbReference type="ARBA" id="ARBA00023125"/>
    </source>
</evidence>
<feature type="domain" description="Helicase ATP-binding" evidence="11">
    <location>
        <begin position="29"/>
        <end position="208"/>
    </location>
</feature>
<keyword evidence="3" id="KW-0378">Hydrolase</keyword>
<dbReference type="GO" id="GO:0004386">
    <property type="term" value="F:helicase activity"/>
    <property type="evidence" value="ECO:0007669"/>
    <property type="project" value="UniProtKB-KW"/>
</dbReference>
<protein>
    <submittedName>
        <fullName evidence="13">ATP-dependent RNA helicase SrmB</fullName>
    </submittedName>
</protein>
<comment type="similarity">
    <text evidence="9">Belongs to the Lhr helicase family. Lhr-Core subfamily.</text>
</comment>
<dbReference type="Pfam" id="PF00271">
    <property type="entry name" value="Helicase_C"/>
    <property type="match status" value="1"/>
</dbReference>
<dbReference type="InterPro" id="IPR017170">
    <property type="entry name" value="Lhr-like"/>
</dbReference>
<reference evidence="13" key="1">
    <citation type="journal article" date="2021" name="Front. Microbiol.">
        <title>Comprehensive Comparative Genomics and Phenotyping of Methylobacterium Species.</title>
        <authorList>
            <person name="Alessa O."/>
            <person name="Ogura Y."/>
            <person name="Fujitani Y."/>
            <person name="Takami H."/>
            <person name="Hayashi T."/>
            <person name="Sahin N."/>
            <person name="Tani A."/>
        </authorList>
    </citation>
    <scope>NUCLEOTIDE SEQUENCE</scope>
    <source>
        <strain evidence="13">DSM 19015</strain>
    </source>
</reference>
<dbReference type="PANTHER" id="PTHR47962:SF3">
    <property type="entry name" value="LARGE ATP-DEPENDENT HELICASE-RELATED PROTEIN"/>
    <property type="match status" value="1"/>
</dbReference>
<dbReference type="SMART" id="SM00490">
    <property type="entry name" value="HELICc"/>
    <property type="match status" value="1"/>
</dbReference>
<name>A0ABQ4RZA5_9HYPH</name>
<keyword evidence="7" id="KW-0234">DNA repair</keyword>
<evidence type="ECO:0000256" key="7">
    <source>
        <dbReference type="ARBA" id="ARBA00023204"/>
    </source>
</evidence>
<evidence type="ECO:0000313" key="14">
    <source>
        <dbReference type="Proteomes" id="UP001055125"/>
    </source>
</evidence>
<proteinExistence type="inferred from homology"/>
<dbReference type="PANTHER" id="PTHR47962">
    <property type="entry name" value="ATP-DEPENDENT HELICASE LHR-RELATED-RELATED"/>
    <property type="match status" value="1"/>
</dbReference>
<keyword evidence="1" id="KW-0547">Nucleotide-binding</keyword>
<dbReference type="SMART" id="SM00487">
    <property type="entry name" value="DEXDc"/>
    <property type="match status" value="1"/>
</dbReference>
<sequence length="868" mass="95013">MPEAALPERFAAWFASRGWSPRQHQLDLVTIAGAGRSALLVAPTGAGKTLAGFLPSLIALAGPRRTKGLHTLYVSPLKALAVDIARNLEAPIAEMDLGIRVETRTGDTPSHKRSRQVERPPDILLTTPEQLALLIAHREAAELFSGLSCVVLDELHALVTSKRGDLLSLGLARLHRLSPGLTAIGLSATVREPDDLRRYLVPQNHRRTGASPPPCGEELEMGVVPPGSGQGHPATPTPDPSPQGGGEVFMADLVVVHGGAAPDLRMLETGRALPLAGHTAGQAMPAIYELIGRHRTVLVFVNTRLQAEYTFQELWRLNEDALPIALHHGSLDASQRRRVEAAMAAGQLRAIVCTATLDLGIDWGDVDLVINIGAPKGASRIMQRIGRANHRMDEPSKAYLVPANRFEMLECRAALDAVEEAAQDTPDARLGAPDVLAQHVLGMACADAFDPNAFYEEITSAAPYATLSWEAFEAVVDYVATGGYALRAYERFAKILRGPDGLWRVRDARTAQQYRMNVGTIIEATKVKVRLARQMRAKPGTIMPRGGRVLGEIEEDFAETLTPGDTFLFAGEVLRFEGLSEDEALATRAGPGTDPAIPSYAGAKFPLSTFLAARVRALIADPFEWDRLPRQVTEYLLQQRRRSVLPGAADLLVETFPRGGRYYLTAFPFEGRLAHQTLGMLLTRRMERARLRPLGFAANDYGIAIWMARDPRERIAEEPGFLEALFAEDMLGDDLEAWLDESSIMKRTFRQCAVIAGLIERRYPGQKKTGRQVTISTDLVYDVLRKHQPDHLLLRAARQDAATGLVDVGRLGMMLRRIQGRIIHKALDRVSPLSVSVMLEIGRERVYGEGADEILAEAEAQLLEEALA</sequence>
<dbReference type="PROSITE" id="PS51192">
    <property type="entry name" value="HELICASE_ATP_BIND_1"/>
    <property type="match status" value="1"/>
</dbReference>
<feature type="region of interest" description="Disordered" evidence="10">
    <location>
        <begin position="204"/>
        <end position="247"/>
    </location>
</feature>
<dbReference type="Gene3D" id="3.40.50.300">
    <property type="entry name" value="P-loop containing nucleotide triphosphate hydrolases"/>
    <property type="match status" value="2"/>
</dbReference>
<gene>
    <name evidence="13" type="primary">srmB</name>
    <name evidence="13" type="ORF">OCOJLMKI_2176</name>
</gene>
<keyword evidence="14" id="KW-1185">Reference proteome</keyword>
<keyword evidence="5" id="KW-0067">ATP-binding</keyword>
<organism evidence="13 14">
    <name type="scientific">Methylobacterium iners</name>
    <dbReference type="NCBI Taxonomy" id="418707"/>
    <lineage>
        <taxon>Bacteria</taxon>
        <taxon>Pseudomonadati</taxon>
        <taxon>Pseudomonadota</taxon>
        <taxon>Alphaproteobacteria</taxon>
        <taxon>Hyphomicrobiales</taxon>
        <taxon>Methylobacteriaceae</taxon>
        <taxon>Methylobacterium</taxon>
    </lineage>
</organism>
<dbReference type="SUPFAM" id="SSF52540">
    <property type="entry name" value="P-loop containing nucleoside triphosphate hydrolases"/>
    <property type="match status" value="1"/>
</dbReference>
<evidence type="ECO:0000256" key="2">
    <source>
        <dbReference type="ARBA" id="ARBA00022763"/>
    </source>
</evidence>
<comment type="caution">
    <text evidence="13">The sequence shown here is derived from an EMBL/GenBank/DDBJ whole genome shotgun (WGS) entry which is preliminary data.</text>
</comment>
<evidence type="ECO:0000256" key="5">
    <source>
        <dbReference type="ARBA" id="ARBA00022840"/>
    </source>
</evidence>
<evidence type="ECO:0000256" key="4">
    <source>
        <dbReference type="ARBA" id="ARBA00022806"/>
    </source>
</evidence>
<dbReference type="InterPro" id="IPR013701">
    <property type="entry name" value="Lhr-like_DEAD/DEAH_assoc"/>
</dbReference>
<evidence type="ECO:0000256" key="10">
    <source>
        <dbReference type="SAM" id="MobiDB-lite"/>
    </source>
</evidence>
<evidence type="ECO:0000256" key="9">
    <source>
        <dbReference type="ARBA" id="ARBA00093467"/>
    </source>
</evidence>
<evidence type="ECO:0000259" key="11">
    <source>
        <dbReference type="PROSITE" id="PS51192"/>
    </source>
</evidence>
<evidence type="ECO:0000313" key="13">
    <source>
        <dbReference type="EMBL" id="GJD94968.1"/>
    </source>
</evidence>
<dbReference type="Proteomes" id="UP001055125">
    <property type="component" value="Unassembled WGS sequence"/>
</dbReference>
<keyword evidence="8" id="KW-0413">Isomerase</keyword>
<evidence type="ECO:0000256" key="3">
    <source>
        <dbReference type="ARBA" id="ARBA00022801"/>
    </source>
</evidence>
<dbReference type="Pfam" id="PF00270">
    <property type="entry name" value="DEAD"/>
    <property type="match status" value="1"/>
</dbReference>
<dbReference type="PROSITE" id="PS51194">
    <property type="entry name" value="HELICASE_CTER"/>
    <property type="match status" value="1"/>
</dbReference>
<reference evidence="13" key="2">
    <citation type="submission" date="2021-08" db="EMBL/GenBank/DDBJ databases">
        <authorList>
            <person name="Tani A."/>
            <person name="Ola A."/>
            <person name="Ogura Y."/>
            <person name="Katsura K."/>
            <person name="Hayashi T."/>
        </authorList>
    </citation>
    <scope>NUCLEOTIDE SEQUENCE</scope>
    <source>
        <strain evidence="13">DSM 19015</strain>
    </source>
</reference>
<dbReference type="InterPro" id="IPR014001">
    <property type="entry name" value="Helicase_ATP-bd"/>
</dbReference>
<keyword evidence="4 13" id="KW-0347">Helicase</keyword>
<keyword evidence="2" id="KW-0227">DNA damage</keyword>
<accession>A0ABQ4RZA5</accession>
<evidence type="ECO:0000256" key="1">
    <source>
        <dbReference type="ARBA" id="ARBA00022741"/>
    </source>
</evidence>
<evidence type="ECO:0000259" key="12">
    <source>
        <dbReference type="PROSITE" id="PS51194"/>
    </source>
</evidence>
<dbReference type="EMBL" id="BPQP01000031">
    <property type="protein sequence ID" value="GJD94968.1"/>
    <property type="molecule type" value="Genomic_DNA"/>
</dbReference>
<dbReference type="InterPro" id="IPR027417">
    <property type="entry name" value="P-loop_NTPase"/>
</dbReference>
<dbReference type="Pfam" id="PF19306">
    <property type="entry name" value="WHD_Lhr"/>
    <property type="match status" value="1"/>
</dbReference>
<dbReference type="InterPro" id="IPR045628">
    <property type="entry name" value="Lhr_WH_dom"/>
</dbReference>
<keyword evidence="6" id="KW-0238">DNA-binding</keyword>